<dbReference type="EMBL" id="AOMB01000005">
    <property type="protein sequence ID" value="EMA41506.1"/>
    <property type="molecule type" value="Genomic_DNA"/>
</dbReference>
<reference evidence="2 3" key="1">
    <citation type="journal article" date="2014" name="PLoS Genet.">
        <title>Phylogenetically driven sequencing of extremely halophilic archaea reveals strategies for static and dynamic osmo-response.</title>
        <authorList>
            <person name="Becker E.A."/>
            <person name="Seitzer P.M."/>
            <person name="Tritt A."/>
            <person name="Larsen D."/>
            <person name="Krusor M."/>
            <person name="Yao A.I."/>
            <person name="Wu D."/>
            <person name="Madern D."/>
            <person name="Eisen J.A."/>
            <person name="Darling A.E."/>
            <person name="Facciotti M.T."/>
        </authorList>
    </citation>
    <scope>NUCLEOTIDE SEQUENCE [LARGE SCALE GENOMIC DNA]</scope>
    <source>
        <strain evidence="2 3">100A6</strain>
    </source>
</reference>
<dbReference type="RefSeq" id="WP_007690191.1">
    <property type="nucleotide sequence ID" value="NZ_AJRK01000104.1"/>
</dbReference>
<dbReference type="PATRIC" id="fig|1132509.6.peg.378"/>
<organism evidence="2 3">
    <name type="scientific">Halococcus hamelinensis 100A6</name>
    <dbReference type="NCBI Taxonomy" id="1132509"/>
    <lineage>
        <taxon>Archaea</taxon>
        <taxon>Methanobacteriati</taxon>
        <taxon>Methanobacteriota</taxon>
        <taxon>Stenosarchaea group</taxon>
        <taxon>Halobacteria</taxon>
        <taxon>Halobacteriales</taxon>
        <taxon>Halococcaceae</taxon>
        <taxon>Halococcus</taxon>
    </lineage>
</organism>
<evidence type="ECO:0008006" key="4">
    <source>
        <dbReference type="Google" id="ProtNLM"/>
    </source>
</evidence>
<name>M0M740_9EURY</name>
<evidence type="ECO:0000313" key="3">
    <source>
        <dbReference type="Proteomes" id="UP000011566"/>
    </source>
</evidence>
<comment type="caution">
    <text evidence="2">The sequence shown here is derived from an EMBL/GenBank/DDBJ whole genome shotgun (WGS) entry which is preliminary data.</text>
</comment>
<protein>
    <recommendedName>
        <fullName evidence="4">HIT-type domain-containing protein</fullName>
    </recommendedName>
</protein>
<accession>M0M740</accession>
<dbReference type="Proteomes" id="UP000011566">
    <property type="component" value="Unassembled WGS sequence"/>
</dbReference>
<sequence>MSVASLCAVCESREAERTCDRCGRGVCAQHYDDAFGLCLDCTDSAGSGGPGGPSDPDGTGRDDVDDNVQF</sequence>
<evidence type="ECO:0000313" key="2">
    <source>
        <dbReference type="EMBL" id="EMA41506.1"/>
    </source>
</evidence>
<dbReference type="AlphaFoldDB" id="M0M740"/>
<proteinExistence type="predicted"/>
<gene>
    <name evidence="2" type="ORF">C447_01590</name>
</gene>
<evidence type="ECO:0000256" key="1">
    <source>
        <dbReference type="SAM" id="MobiDB-lite"/>
    </source>
</evidence>
<keyword evidence="3" id="KW-1185">Reference proteome</keyword>
<feature type="region of interest" description="Disordered" evidence="1">
    <location>
        <begin position="46"/>
        <end position="70"/>
    </location>
</feature>
<dbReference type="OrthoDB" id="213963at2157"/>